<dbReference type="Proteomes" id="UP000054549">
    <property type="component" value="Unassembled WGS sequence"/>
</dbReference>
<evidence type="ECO:0000313" key="2">
    <source>
        <dbReference type="Proteomes" id="UP000054549"/>
    </source>
</evidence>
<dbReference type="HOGENOM" id="CLU_2947940_0_0_1"/>
<sequence>MKAANFDAALSRTFGCGKWELQASLFAHCCLASTIGEAPSSISKKSEMPLVLNREKGNPA</sequence>
<evidence type="ECO:0000313" key="1">
    <source>
        <dbReference type="EMBL" id="KIL69059.1"/>
    </source>
</evidence>
<accession>A0A0C2TPD4</accession>
<dbReference type="EMBL" id="KN818226">
    <property type="protein sequence ID" value="KIL69059.1"/>
    <property type="molecule type" value="Genomic_DNA"/>
</dbReference>
<keyword evidence="2" id="KW-1185">Reference proteome</keyword>
<reference evidence="1 2" key="1">
    <citation type="submission" date="2014-04" db="EMBL/GenBank/DDBJ databases">
        <title>Evolutionary Origins and Diversification of the Mycorrhizal Mutualists.</title>
        <authorList>
            <consortium name="DOE Joint Genome Institute"/>
            <consortium name="Mycorrhizal Genomics Consortium"/>
            <person name="Kohler A."/>
            <person name="Kuo A."/>
            <person name="Nagy L.G."/>
            <person name="Floudas D."/>
            <person name="Copeland A."/>
            <person name="Barry K.W."/>
            <person name="Cichocki N."/>
            <person name="Veneault-Fourrey C."/>
            <person name="LaButti K."/>
            <person name="Lindquist E.A."/>
            <person name="Lipzen A."/>
            <person name="Lundell T."/>
            <person name="Morin E."/>
            <person name="Murat C."/>
            <person name="Riley R."/>
            <person name="Ohm R."/>
            <person name="Sun H."/>
            <person name="Tunlid A."/>
            <person name="Henrissat B."/>
            <person name="Grigoriev I.V."/>
            <person name="Hibbett D.S."/>
            <person name="Martin F."/>
        </authorList>
    </citation>
    <scope>NUCLEOTIDE SEQUENCE [LARGE SCALE GENOMIC DNA]</scope>
    <source>
        <strain evidence="1 2">Koide BX008</strain>
    </source>
</reference>
<dbReference type="InParanoid" id="A0A0C2TPD4"/>
<protein>
    <submittedName>
        <fullName evidence="1">Uncharacterized protein</fullName>
    </submittedName>
</protein>
<organism evidence="1 2">
    <name type="scientific">Amanita muscaria (strain Koide BX008)</name>
    <dbReference type="NCBI Taxonomy" id="946122"/>
    <lineage>
        <taxon>Eukaryota</taxon>
        <taxon>Fungi</taxon>
        <taxon>Dikarya</taxon>
        <taxon>Basidiomycota</taxon>
        <taxon>Agaricomycotina</taxon>
        <taxon>Agaricomycetes</taxon>
        <taxon>Agaricomycetidae</taxon>
        <taxon>Agaricales</taxon>
        <taxon>Pluteineae</taxon>
        <taxon>Amanitaceae</taxon>
        <taxon>Amanita</taxon>
    </lineage>
</organism>
<feature type="non-terminal residue" evidence="1">
    <location>
        <position position="60"/>
    </location>
</feature>
<name>A0A0C2TPD4_AMAMK</name>
<dbReference type="AlphaFoldDB" id="A0A0C2TPD4"/>
<proteinExistence type="predicted"/>
<gene>
    <name evidence="1" type="ORF">M378DRAFT_157295</name>
</gene>